<evidence type="ECO:0000313" key="1">
    <source>
        <dbReference type="EMBL" id="GGH64714.1"/>
    </source>
</evidence>
<reference evidence="1" key="2">
    <citation type="submission" date="2020-09" db="EMBL/GenBank/DDBJ databases">
        <authorList>
            <person name="Sun Q."/>
            <person name="Zhou Y."/>
        </authorList>
    </citation>
    <scope>NUCLEOTIDE SEQUENCE</scope>
    <source>
        <strain evidence="1">CGMCC 1.15290</strain>
    </source>
</reference>
<dbReference type="SMART" id="SM00612">
    <property type="entry name" value="Kelch"/>
    <property type="match status" value="2"/>
</dbReference>
<accession>A0A917IWF0</accession>
<dbReference type="EMBL" id="BMIB01000002">
    <property type="protein sequence ID" value="GGH64714.1"/>
    <property type="molecule type" value="Genomic_DNA"/>
</dbReference>
<sequence>MNKIYFAALITLLFSCKKQTDYISVPVEAPGSLTVLTVNPLALNRYVVTFSVKADSGYSYDEYGLMVSRDSINSMAAERVYSMGKLEKFTQKTDSCVVDSLLAATIYHMKVFARKGNKLYLSSGKTLVARPFQITAIGGGQSSTPMASRGQWLEIVTTFKDVQPSVIDSKVKIGGLEAKVAAELDNTLLVMVPDLLMPGKKSIEIERNGLRLVTSDTLDILKGRYTALNDLPFDYRSSFGVCQIGNTGYLLGGANYAMTYPTGLHNDMLTYDITSDKWSWGNYRNYPASFIKEHDMYAVNGKIYCIAGRDTMLYTTEFPSSGRVYEFDPATNRWTQKRDFPGRRRFDPTGFVINNKIYIIGGNSNGPLTDVWEYNPATDVWTRKAEFPGTSVICSAMFNYGNKIYMFGGYFPQSLVINDFWEYDLSTDKWKQLELKEPIKERYRSVCFTIGRKGYMLGGVYYGYDAFGGGEYYMSDSWELDLETLHWTRISDYATPAMPANFTHFFAKSAAFVNGNAAIIYDKGKMFRFTAD</sequence>
<proteinExistence type="predicted"/>
<dbReference type="SUPFAM" id="SSF117281">
    <property type="entry name" value="Kelch motif"/>
    <property type="match status" value="1"/>
</dbReference>
<gene>
    <name evidence="1" type="ORF">GCM10011379_17070</name>
</gene>
<dbReference type="Pfam" id="PF24681">
    <property type="entry name" value="Kelch_KLHDC2_KLHL20_DRC7"/>
    <property type="match status" value="1"/>
</dbReference>
<dbReference type="PROSITE" id="PS51257">
    <property type="entry name" value="PROKAR_LIPOPROTEIN"/>
    <property type="match status" value="1"/>
</dbReference>
<dbReference type="InterPro" id="IPR006652">
    <property type="entry name" value="Kelch_1"/>
</dbReference>
<evidence type="ECO:0000313" key="2">
    <source>
        <dbReference type="Proteomes" id="UP000627292"/>
    </source>
</evidence>
<organism evidence="1 2">
    <name type="scientific">Filimonas zeae</name>
    <dbReference type="NCBI Taxonomy" id="1737353"/>
    <lineage>
        <taxon>Bacteria</taxon>
        <taxon>Pseudomonadati</taxon>
        <taxon>Bacteroidota</taxon>
        <taxon>Chitinophagia</taxon>
        <taxon>Chitinophagales</taxon>
        <taxon>Chitinophagaceae</taxon>
        <taxon>Filimonas</taxon>
    </lineage>
</organism>
<dbReference type="AlphaFoldDB" id="A0A917IWF0"/>
<keyword evidence="2" id="KW-1185">Reference proteome</keyword>
<reference evidence="1" key="1">
    <citation type="journal article" date="2014" name="Int. J. Syst. Evol. Microbiol.">
        <title>Complete genome sequence of Corynebacterium casei LMG S-19264T (=DSM 44701T), isolated from a smear-ripened cheese.</title>
        <authorList>
            <consortium name="US DOE Joint Genome Institute (JGI-PGF)"/>
            <person name="Walter F."/>
            <person name="Albersmeier A."/>
            <person name="Kalinowski J."/>
            <person name="Ruckert C."/>
        </authorList>
    </citation>
    <scope>NUCLEOTIDE SEQUENCE</scope>
    <source>
        <strain evidence="1">CGMCC 1.15290</strain>
    </source>
</reference>
<dbReference type="InterPro" id="IPR015915">
    <property type="entry name" value="Kelch-typ_b-propeller"/>
</dbReference>
<comment type="caution">
    <text evidence="1">The sequence shown here is derived from an EMBL/GenBank/DDBJ whole genome shotgun (WGS) entry which is preliminary data.</text>
</comment>
<dbReference type="RefSeq" id="WP_188951611.1">
    <property type="nucleotide sequence ID" value="NZ_BMIB01000002.1"/>
</dbReference>
<dbReference type="Proteomes" id="UP000627292">
    <property type="component" value="Unassembled WGS sequence"/>
</dbReference>
<name>A0A917IWF0_9BACT</name>
<dbReference type="InterPro" id="IPR052392">
    <property type="entry name" value="Kelch-BTB_domain-containing"/>
</dbReference>
<dbReference type="PANTHER" id="PTHR46375:SF3">
    <property type="entry name" value="KELCH REPEAT AND BTB DOMAIN-CONTAINING PROTEIN 13"/>
    <property type="match status" value="1"/>
</dbReference>
<protein>
    <submittedName>
        <fullName evidence="1">Uncharacterized protein</fullName>
    </submittedName>
</protein>
<dbReference type="PANTHER" id="PTHR46375">
    <property type="entry name" value="KELCH REPEAT AND BTB DOMAIN-CONTAINING PROTEIN 13-RELATED"/>
    <property type="match status" value="1"/>
</dbReference>
<dbReference type="Gene3D" id="2.120.10.80">
    <property type="entry name" value="Kelch-type beta propeller"/>
    <property type="match status" value="1"/>
</dbReference>